<proteinExistence type="predicted"/>
<keyword evidence="8" id="KW-1185">Reference proteome</keyword>
<dbReference type="InterPro" id="IPR008906">
    <property type="entry name" value="HATC_C_dom"/>
</dbReference>
<keyword evidence="5" id="KW-0539">Nucleus</keyword>
<keyword evidence="3" id="KW-0863">Zinc-finger</keyword>
<name>A0AB34FKN7_9HYPO</name>
<dbReference type="EMBL" id="JAQHRD010000007">
    <property type="protein sequence ID" value="KAJ6439221.1"/>
    <property type="molecule type" value="Genomic_DNA"/>
</dbReference>
<evidence type="ECO:0000259" key="6">
    <source>
        <dbReference type="Pfam" id="PF05699"/>
    </source>
</evidence>
<keyword evidence="4" id="KW-0862">Zinc</keyword>
<keyword evidence="2" id="KW-0479">Metal-binding</keyword>
<dbReference type="InterPro" id="IPR012337">
    <property type="entry name" value="RNaseH-like_sf"/>
</dbReference>
<comment type="caution">
    <text evidence="7">The sequence shown here is derived from an EMBL/GenBank/DDBJ whole genome shotgun (WGS) entry which is preliminary data.</text>
</comment>
<evidence type="ECO:0000256" key="3">
    <source>
        <dbReference type="ARBA" id="ARBA00022771"/>
    </source>
</evidence>
<feature type="domain" description="HAT C-terminal dimerisation" evidence="6">
    <location>
        <begin position="672"/>
        <end position="738"/>
    </location>
</feature>
<gene>
    <name evidence="7" type="ORF">O9K51_08633</name>
</gene>
<dbReference type="GO" id="GO:0005634">
    <property type="term" value="C:nucleus"/>
    <property type="evidence" value="ECO:0007669"/>
    <property type="project" value="UniProtKB-SubCell"/>
</dbReference>
<dbReference type="GO" id="GO:0008270">
    <property type="term" value="F:zinc ion binding"/>
    <property type="evidence" value="ECO:0007669"/>
    <property type="project" value="UniProtKB-KW"/>
</dbReference>
<dbReference type="PANTHER" id="PTHR46481:SF10">
    <property type="entry name" value="ZINC FINGER BED DOMAIN-CONTAINING PROTEIN 39"/>
    <property type="match status" value="1"/>
</dbReference>
<reference evidence="7" key="1">
    <citation type="submission" date="2023-01" db="EMBL/GenBank/DDBJ databases">
        <title>The growth and conidiation of Purpureocillium lavendulum are regulated by nitrogen source and histone H3K14 acetylation.</title>
        <authorList>
            <person name="Tang P."/>
            <person name="Han J."/>
            <person name="Zhang C."/>
            <person name="Tang P."/>
            <person name="Qi F."/>
            <person name="Zhang K."/>
            <person name="Liang L."/>
        </authorList>
    </citation>
    <scope>NUCLEOTIDE SEQUENCE</scope>
    <source>
        <strain evidence="7">YMF1.00683</strain>
    </source>
</reference>
<dbReference type="AlphaFoldDB" id="A0AB34FKN7"/>
<dbReference type="Proteomes" id="UP001163105">
    <property type="component" value="Unassembled WGS sequence"/>
</dbReference>
<dbReference type="GO" id="GO:0046983">
    <property type="term" value="F:protein dimerization activity"/>
    <property type="evidence" value="ECO:0007669"/>
    <property type="project" value="InterPro"/>
</dbReference>
<evidence type="ECO:0000256" key="5">
    <source>
        <dbReference type="ARBA" id="ARBA00023242"/>
    </source>
</evidence>
<evidence type="ECO:0000256" key="1">
    <source>
        <dbReference type="ARBA" id="ARBA00004123"/>
    </source>
</evidence>
<evidence type="ECO:0000313" key="7">
    <source>
        <dbReference type="EMBL" id="KAJ6439221.1"/>
    </source>
</evidence>
<protein>
    <submittedName>
        <fullName evidence="7">Restless-like transposase</fullName>
    </submittedName>
</protein>
<dbReference type="PANTHER" id="PTHR46481">
    <property type="entry name" value="ZINC FINGER BED DOMAIN-CONTAINING PROTEIN 4"/>
    <property type="match status" value="1"/>
</dbReference>
<accession>A0AB34FKN7</accession>
<comment type="subcellular location">
    <subcellularLocation>
        <location evidence="1">Nucleus</location>
    </subcellularLocation>
</comment>
<evidence type="ECO:0000256" key="2">
    <source>
        <dbReference type="ARBA" id="ARBA00022723"/>
    </source>
</evidence>
<evidence type="ECO:0000313" key="8">
    <source>
        <dbReference type="Proteomes" id="UP001163105"/>
    </source>
</evidence>
<sequence length="790" mass="91530">MTHAAINEAVLVKQDPAAPALCTTDTAESVLWAKFRGYSWSERSRDLSSWVWPFGFDIQNDRERRWVCKTCVLKRRIPIANYKAKGTQNIERHLDEIHKIRDPTGKRKRPSKKAYPSIADHLCMDRENVHQQAIVNSYIKRFDRVQFQKLVVSWVVERQQSFREVESGSLRAVFEYLNPSISVQNAYISHDTVRRQITNAYDQHKQTIIQALARAPGQIHVSFDGWRSRNRHALYGICAFFRDENNRSMKVVLGLPEIAERHFGETIGAQILSILFEFKIEEKVGYSCLDNAANNDTAMETIADELSFEPKARRGHYFGHIMNLVAKAILFGKGCEAFEADIQAQKLAEAEHELWMKKGPVGKLHNLVVWIRGSDTLTNLLRKIQQSANEASESAKIRARKPLDLIMDNDTRWLSQLFMMRRARLLRPSLETLLFEYKQLWEKENLRKDGTQKKGKKLPLCLEDRSRLTVADWNVIDGFIELLEHFENTVLILEGDGQARERARHHFKESYGNITDVVMAYEYLLSKLEEAKEKMDHYAEPEHFRVNVQLAWEKLNEYYDKLDDTPMYYASLAFHPAFGWNVIEREWETRPEWVQNAKKMVKQVWDDSYSKLEVANTSGEPVAKRRRTFHNKFSQFKEDKRRKALTSTAASSFGDEYECWLLSSGEIDSEVTDAYEYWHSLRSKYPRLSIMALDFLSIPPMSAECERLFSAAGRMVAPIRSRLEANIIGMAQCLRSWLRSGLVDELGSVLLATPEILRDKDGSYSDEEEAWLAAEREFERDVTAGGEKNR</sequence>
<dbReference type="SUPFAM" id="SSF53098">
    <property type="entry name" value="Ribonuclease H-like"/>
    <property type="match status" value="1"/>
</dbReference>
<dbReference type="InterPro" id="IPR052035">
    <property type="entry name" value="ZnF_BED_domain_contain"/>
</dbReference>
<organism evidence="7 8">
    <name type="scientific">Purpureocillium lavendulum</name>
    <dbReference type="NCBI Taxonomy" id="1247861"/>
    <lineage>
        <taxon>Eukaryota</taxon>
        <taxon>Fungi</taxon>
        <taxon>Dikarya</taxon>
        <taxon>Ascomycota</taxon>
        <taxon>Pezizomycotina</taxon>
        <taxon>Sordariomycetes</taxon>
        <taxon>Hypocreomycetidae</taxon>
        <taxon>Hypocreales</taxon>
        <taxon>Ophiocordycipitaceae</taxon>
        <taxon>Purpureocillium</taxon>
    </lineage>
</organism>
<dbReference type="Pfam" id="PF05699">
    <property type="entry name" value="Dimer_Tnp_hAT"/>
    <property type="match status" value="1"/>
</dbReference>
<evidence type="ECO:0000256" key="4">
    <source>
        <dbReference type="ARBA" id="ARBA00022833"/>
    </source>
</evidence>